<keyword evidence="5" id="KW-0479">Metal-binding</keyword>
<evidence type="ECO:0000256" key="7">
    <source>
        <dbReference type="ARBA" id="ARBA00022842"/>
    </source>
</evidence>
<feature type="domain" description="Nudix hydrolase" evidence="10">
    <location>
        <begin position="151"/>
        <end position="291"/>
    </location>
</feature>
<evidence type="ECO:0000256" key="2">
    <source>
        <dbReference type="ARBA" id="ARBA00001947"/>
    </source>
</evidence>
<dbReference type="CDD" id="cd03429">
    <property type="entry name" value="NUDIX_NADH_pyrophosphatase_Nudt13"/>
    <property type="match status" value="1"/>
</dbReference>
<keyword evidence="12" id="KW-1185">Reference proteome</keyword>
<dbReference type="AlphaFoldDB" id="A0AB34JYB7"/>
<comment type="caution">
    <text evidence="11">The sequence shown here is derived from an EMBL/GenBank/DDBJ whole genome shotgun (WGS) entry which is preliminary data.</text>
</comment>
<dbReference type="GO" id="GO:0005829">
    <property type="term" value="C:cytosol"/>
    <property type="evidence" value="ECO:0007669"/>
    <property type="project" value="TreeGrafter"/>
</dbReference>
<dbReference type="EC" id="3.6.1.22" evidence="4"/>
<dbReference type="InterPro" id="IPR050241">
    <property type="entry name" value="NAD-cap_RNA_hydrolase_NudC"/>
</dbReference>
<evidence type="ECO:0000313" key="11">
    <source>
        <dbReference type="EMBL" id="KAL1527339.1"/>
    </source>
</evidence>
<proteinExistence type="inferred from homology"/>
<reference evidence="11 12" key="1">
    <citation type="journal article" date="2024" name="Science">
        <title>Giant polyketide synthase enzymes in the biosynthesis of giant marine polyether toxins.</title>
        <authorList>
            <person name="Fallon T.R."/>
            <person name="Shende V.V."/>
            <person name="Wierzbicki I.H."/>
            <person name="Pendleton A.L."/>
            <person name="Watervoot N.F."/>
            <person name="Auber R.P."/>
            <person name="Gonzalez D.J."/>
            <person name="Wisecaver J.H."/>
            <person name="Moore B.S."/>
        </authorList>
    </citation>
    <scope>NUCLEOTIDE SEQUENCE [LARGE SCALE GENOMIC DNA]</scope>
    <source>
        <strain evidence="11 12">12B1</strain>
    </source>
</reference>
<dbReference type="GO" id="GO:0046872">
    <property type="term" value="F:metal ion binding"/>
    <property type="evidence" value="ECO:0007669"/>
    <property type="project" value="UniProtKB-KW"/>
</dbReference>
<evidence type="ECO:0000256" key="1">
    <source>
        <dbReference type="ARBA" id="ARBA00001946"/>
    </source>
</evidence>
<comment type="cofactor">
    <cofactor evidence="2">
        <name>Zn(2+)</name>
        <dbReference type="ChEBI" id="CHEBI:29105"/>
    </cofactor>
</comment>
<dbReference type="Gene3D" id="3.90.79.20">
    <property type="match status" value="1"/>
</dbReference>
<dbReference type="SUPFAM" id="SSF55811">
    <property type="entry name" value="Nudix"/>
    <property type="match status" value="1"/>
</dbReference>
<dbReference type="InterPro" id="IPR049734">
    <property type="entry name" value="NudC-like_C"/>
</dbReference>
<dbReference type="GO" id="GO:0035529">
    <property type="term" value="F:NADH pyrophosphatase activity"/>
    <property type="evidence" value="ECO:0007669"/>
    <property type="project" value="TreeGrafter"/>
</dbReference>
<comment type="catalytic activity">
    <reaction evidence="9">
        <text>a 5'-end NAD(+)-phospho-ribonucleoside in mRNA + H2O = a 5'-end phospho-adenosine-phospho-ribonucleoside in mRNA + beta-nicotinamide D-ribonucleotide + 2 H(+)</text>
        <dbReference type="Rhea" id="RHEA:60876"/>
        <dbReference type="Rhea" id="RHEA-COMP:15698"/>
        <dbReference type="Rhea" id="RHEA-COMP:15719"/>
        <dbReference type="ChEBI" id="CHEBI:14649"/>
        <dbReference type="ChEBI" id="CHEBI:15377"/>
        <dbReference type="ChEBI" id="CHEBI:15378"/>
        <dbReference type="ChEBI" id="CHEBI:144029"/>
        <dbReference type="ChEBI" id="CHEBI:144051"/>
    </reaction>
    <physiologicalReaction direction="left-to-right" evidence="9">
        <dbReference type="Rhea" id="RHEA:60877"/>
    </physiologicalReaction>
</comment>
<dbReference type="PROSITE" id="PS51462">
    <property type="entry name" value="NUDIX"/>
    <property type="match status" value="1"/>
</dbReference>
<dbReference type="PANTHER" id="PTHR42904:SF6">
    <property type="entry name" value="NAD-CAPPED RNA HYDROLASE NUDT12"/>
    <property type="match status" value="1"/>
</dbReference>
<evidence type="ECO:0000256" key="3">
    <source>
        <dbReference type="ARBA" id="ARBA00009595"/>
    </source>
</evidence>
<organism evidence="11 12">
    <name type="scientific">Prymnesium parvum</name>
    <name type="common">Toxic golden alga</name>
    <dbReference type="NCBI Taxonomy" id="97485"/>
    <lineage>
        <taxon>Eukaryota</taxon>
        <taxon>Haptista</taxon>
        <taxon>Haptophyta</taxon>
        <taxon>Prymnesiophyceae</taxon>
        <taxon>Prymnesiales</taxon>
        <taxon>Prymnesiaceae</taxon>
        <taxon>Prymnesium</taxon>
    </lineage>
</organism>
<accession>A0AB34JYB7</accession>
<evidence type="ECO:0000259" key="10">
    <source>
        <dbReference type="PROSITE" id="PS51462"/>
    </source>
</evidence>
<dbReference type="InterPro" id="IPR015797">
    <property type="entry name" value="NUDIX_hydrolase-like_dom_sf"/>
</dbReference>
<evidence type="ECO:0000256" key="8">
    <source>
        <dbReference type="ARBA" id="ARBA00023027"/>
    </source>
</evidence>
<keyword evidence="8" id="KW-0520">NAD</keyword>
<evidence type="ECO:0000256" key="9">
    <source>
        <dbReference type="ARBA" id="ARBA00023679"/>
    </source>
</evidence>
<evidence type="ECO:0000256" key="4">
    <source>
        <dbReference type="ARBA" id="ARBA00012381"/>
    </source>
</evidence>
<dbReference type="GO" id="GO:0006742">
    <property type="term" value="P:NADP+ catabolic process"/>
    <property type="evidence" value="ECO:0007669"/>
    <property type="project" value="TreeGrafter"/>
</dbReference>
<sequence length="311" mass="32812">MWGAFTDPPGGAAGWPRQTMSLTLLVAHGKVPCADGKLVYVRGRGASLAPAAMCIPIGSAAFLVDAVDASSLPQQTIDALLDTPHCEWRPCRSLLGHGEPGEIEAVARAVSLLSWHRENLYSGLNGERTEAVEGGRRRAQPASAGGRTIYPRVDPVAICLVVSADGERCLLGRQKNYPSGMWTCISGFVEHGESVEAAAMREVAEETAVVCAAAALVASQPWPLGRGLHCELMLACVATAAPEGEAIDVTQGGAPGELEAARWFTRAEVQEMARRSAADDGPWLPPPFAIAHHLIDRWAKGLLAPTLASLS</sequence>
<gene>
    <name evidence="11" type="ORF">AB1Y20_016009</name>
</gene>
<dbReference type="EMBL" id="JBGBPQ010000003">
    <property type="protein sequence ID" value="KAL1527339.1"/>
    <property type="molecule type" value="Genomic_DNA"/>
</dbReference>
<keyword evidence="6" id="KW-0378">Hydrolase</keyword>
<dbReference type="InterPro" id="IPR000086">
    <property type="entry name" value="NUDIX_hydrolase_dom"/>
</dbReference>
<keyword evidence="7" id="KW-0460">Magnesium</keyword>
<name>A0AB34JYB7_PRYPA</name>
<comment type="cofactor">
    <cofactor evidence="1">
        <name>Mg(2+)</name>
        <dbReference type="ChEBI" id="CHEBI:18420"/>
    </cofactor>
</comment>
<evidence type="ECO:0000256" key="5">
    <source>
        <dbReference type="ARBA" id="ARBA00022723"/>
    </source>
</evidence>
<dbReference type="Pfam" id="PF00293">
    <property type="entry name" value="NUDIX"/>
    <property type="match status" value="1"/>
</dbReference>
<dbReference type="PANTHER" id="PTHR42904">
    <property type="entry name" value="NUDIX HYDROLASE, NUDC SUBFAMILY"/>
    <property type="match status" value="1"/>
</dbReference>
<dbReference type="GO" id="GO:0019677">
    <property type="term" value="P:NAD+ catabolic process"/>
    <property type="evidence" value="ECO:0007669"/>
    <property type="project" value="TreeGrafter"/>
</dbReference>
<dbReference type="Proteomes" id="UP001515480">
    <property type="component" value="Unassembled WGS sequence"/>
</dbReference>
<evidence type="ECO:0000256" key="6">
    <source>
        <dbReference type="ARBA" id="ARBA00022801"/>
    </source>
</evidence>
<comment type="similarity">
    <text evidence="3">Belongs to the Nudix hydrolase family. NudC subfamily.</text>
</comment>
<protein>
    <recommendedName>
        <fullName evidence="4">NAD(+) diphosphatase</fullName>
        <ecNumber evidence="4">3.6.1.22</ecNumber>
    </recommendedName>
</protein>
<evidence type="ECO:0000313" key="12">
    <source>
        <dbReference type="Proteomes" id="UP001515480"/>
    </source>
</evidence>
<dbReference type="Gene3D" id="3.90.79.10">
    <property type="entry name" value="Nucleoside Triphosphate Pyrophosphohydrolase"/>
    <property type="match status" value="1"/>
</dbReference>